<keyword evidence="3 5" id="KW-0378">Hydrolase</keyword>
<dbReference type="PANTHER" id="PTHR21661">
    <property type="entry name" value="EPOXIDE HYDROLASE 1-RELATED"/>
    <property type="match status" value="1"/>
</dbReference>
<evidence type="ECO:0000256" key="1">
    <source>
        <dbReference type="ARBA" id="ARBA00010088"/>
    </source>
</evidence>
<comment type="similarity">
    <text evidence="1">Belongs to the peptidase S33 family.</text>
</comment>
<name>A0ABV2VT48_9ACTN</name>
<dbReference type="SUPFAM" id="SSF53474">
    <property type="entry name" value="alpha/beta-Hydrolases"/>
    <property type="match status" value="1"/>
</dbReference>
<evidence type="ECO:0000256" key="2">
    <source>
        <dbReference type="ARBA" id="ARBA00022797"/>
    </source>
</evidence>
<dbReference type="GO" id="GO:0016787">
    <property type="term" value="F:hydrolase activity"/>
    <property type="evidence" value="ECO:0007669"/>
    <property type="project" value="UniProtKB-KW"/>
</dbReference>
<dbReference type="EMBL" id="JBEXRX010000140">
    <property type="protein sequence ID" value="MEU0155973.1"/>
    <property type="molecule type" value="Genomic_DNA"/>
</dbReference>
<gene>
    <name evidence="5" type="ORF">ABZ071_29575</name>
</gene>
<organism evidence="5 6">
    <name type="scientific">Micromonospora fulviviridis</name>
    <dbReference type="NCBI Taxonomy" id="47860"/>
    <lineage>
        <taxon>Bacteria</taxon>
        <taxon>Bacillati</taxon>
        <taxon>Actinomycetota</taxon>
        <taxon>Actinomycetes</taxon>
        <taxon>Micromonosporales</taxon>
        <taxon>Micromonosporaceae</taxon>
        <taxon>Micromonospora</taxon>
    </lineage>
</organism>
<evidence type="ECO:0000259" key="4">
    <source>
        <dbReference type="Pfam" id="PF06441"/>
    </source>
</evidence>
<sequence length="142" mass="16079">MAVKTQTLARATDIRPFTVEIPESDLQALRQRIAATRWPDKQLVNDQSQGVPLETSQALARYWEKEYDWRKVEARLNSLPNFITEIDGLDIHFLHIRSKHEDALPLIVTHGWPGSIIEQLKIIGPLTDPTAHGGSASDAFTW</sequence>
<comment type="caution">
    <text evidence="5">The sequence shown here is derived from an EMBL/GenBank/DDBJ whole genome shotgun (WGS) entry which is preliminary data.</text>
</comment>
<protein>
    <submittedName>
        <fullName evidence="5">Epoxide hydrolase N-terminal domain-containing protein</fullName>
    </submittedName>
</protein>
<dbReference type="RefSeq" id="WP_355667519.1">
    <property type="nucleotide sequence ID" value="NZ_JBEXRX010000140.1"/>
</dbReference>
<dbReference type="Pfam" id="PF06441">
    <property type="entry name" value="EHN"/>
    <property type="match status" value="1"/>
</dbReference>
<keyword evidence="2" id="KW-0058">Aromatic hydrocarbons catabolism</keyword>
<dbReference type="Gene3D" id="3.40.50.1820">
    <property type="entry name" value="alpha/beta hydrolase"/>
    <property type="match status" value="1"/>
</dbReference>
<evidence type="ECO:0000313" key="6">
    <source>
        <dbReference type="Proteomes" id="UP001550348"/>
    </source>
</evidence>
<evidence type="ECO:0000313" key="5">
    <source>
        <dbReference type="EMBL" id="MEU0155973.1"/>
    </source>
</evidence>
<dbReference type="InterPro" id="IPR010497">
    <property type="entry name" value="Epoxide_hydro_N"/>
</dbReference>
<accession>A0ABV2VT48</accession>
<reference evidence="5 6" key="1">
    <citation type="submission" date="2024-06" db="EMBL/GenBank/DDBJ databases">
        <title>The Natural Products Discovery Center: Release of the First 8490 Sequenced Strains for Exploring Actinobacteria Biosynthetic Diversity.</title>
        <authorList>
            <person name="Kalkreuter E."/>
            <person name="Kautsar S.A."/>
            <person name="Yang D."/>
            <person name="Bader C.D."/>
            <person name="Teijaro C.N."/>
            <person name="Fluegel L."/>
            <person name="Davis C.M."/>
            <person name="Simpson J.R."/>
            <person name="Lauterbach L."/>
            <person name="Steele A.D."/>
            <person name="Gui C."/>
            <person name="Meng S."/>
            <person name="Li G."/>
            <person name="Viehrig K."/>
            <person name="Ye F."/>
            <person name="Su P."/>
            <person name="Kiefer A.F."/>
            <person name="Nichols A."/>
            <person name="Cepeda A.J."/>
            <person name="Yan W."/>
            <person name="Fan B."/>
            <person name="Jiang Y."/>
            <person name="Adhikari A."/>
            <person name="Zheng C.-J."/>
            <person name="Schuster L."/>
            <person name="Cowan T.M."/>
            <person name="Smanski M.J."/>
            <person name="Chevrette M.G."/>
            <person name="De Carvalho L.P.S."/>
            <person name="Shen B."/>
        </authorList>
    </citation>
    <scope>NUCLEOTIDE SEQUENCE [LARGE SCALE GENOMIC DNA]</scope>
    <source>
        <strain evidence="5 6">NPDC006286</strain>
    </source>
</reference>
<proteinExistence type="inferred from homology"/>
<dbReference type="InterPro" id="IPR029058">
    <property type="entry name" value="AB_hydrolase_fold"/>
</dbReference>
<keyword evidence="6" id="KW-1185">Reference proteome</keyword>
<feature type="domain" description="Epoxide hydrolase N-terminal" evidence="4">
    <location>
        <begin position="14"/>
        <end position="118"/>
    </location>
</feature>
<dbReference type="Proteomes" id="UP001550348">
    <property type="component" value="Unassembled WGS sequence"/>
</dbReference>
<evidence type="ECO:0000256" key="3">
    <source>
        <dbReference type="ARBA" id="ARBA00022801"/>
    </source>
</evidence>
<dbReference type="PANTHER" id="PTHR21661:SF35">
    <property type="entry name" value="EPOXIDE HYDROLASE"/>
    <property type="match status" value="1"/>
</dbReference>